<dbReference type="EMBL" id="CP000027">
    <property type="protein sequence ID" value="AAW39485.1"/>
    <property type="molecule type" value="Genomic_DNA"/>
</dbReference>
<dbReference type="AlphaFoldDB" id="Q3Z733"/>
<keyword evidence="2" id="KW-1185">Reference proteome</keyword>
<dbReference type="KEGG" id="det:DET1254"/>
<gene>
    <name evidence="1" type="ordered locus">DET1254</name>
</gene>
<sequence length="30" mass="3288">MKAKIHNIRFAKSVMRAGLGQLPCLGAGRY</sequence>
<accession>Q3Z733</accession>
<evidence type="ECO:0000313" key="2">
    <source>
        <dbReference type="Proteomes" id="UP000008289"/>
    </source>
</evidence>
<evidence type="ECO:0000313" key="1">
    <source>
        <dbReference type="EMBL" id="AAW39485.1"/>
    </source>
</evidence>
<protein>
    <submittedName>
        <fullName evidence="1">Uncharacterized protein</fullName>
    </submittedName>
</protein>
<dbReference type="InParanoid" id="Q3Z733"/>
<proteinExistence type="predicted"/>
<dbReference type="Proteomes" id="UP000008289">
    <property type="component" value="Chromosome"/>
</dbReference>
<reference evidence="1 2" key="1">
    <citation type="journal article" date="2005" name="Science">
        <title>Genome sequence of the PCE-dechlorinating bacterium Dehalococcoides ethenogenes.</title>
        <authorList>
            <person name="Seshadri R."/>
            <person name="Adrian L."/>
            <person name="Fouts D.E."/>
            <person name="Eisen J.A."/>
            <person name="Phillippy A.M."/>
            <person name="Methe B.A."/>
            <person name="Ward N.L."/>
            <person name="Nelson W.C."/>
            <person name="Deboy R.T."/>
            <person name="Khouri H.M."/>
            <person name="Kolonay J.F."/>
            <person name="Dodson R.J."/>
            <person name="Daugherty S.C."/>
            <person name="Brinkac L.M."/>
            <person name="Sullivan S.A."/>
            <person name="Madupu R."/>
            <person name="Nelson K.E."/>
            <person name="Kang K.H."/>
            <person name="Impraim M."/>
            <person name="Tran K."/>
            <person name="Robinson J.M."/>
            <person name="Forberger H.A."/>
            <person name="Fraser C.M."/>
            <person name="Zinder S.H."/>
            <person name="Heidelberg J.F."/>
        </authorList>
    </citation>
    <scope>NUCLEOTIDE SEQUENCE [LARGE SCALE GENOMIC DNA]</scope>
    <source>
        <strain evidence="2">ATCC BAA-2266 / KCTC 15142 / 195</strain>
    </source>
</reference>
<name>Q3Z733_DEHM1</name>
<organism evidence="1 2">
    <name type="scientific">Dehalococcoides mccartyi (strain ATCC BAA-2266 / KCTC 15142 / 195)</name>
    <name type="common">Dehalococcoides ethenogenes (strain 195)</name>
    <dbReference type="NCBI Taxonomy" id="243164"/>
    <lineage>
        <taxon>Bacteria</taxon>
        <taxon>Bacillati</taxon>
        <taxon>Chloroflexota</taxon>
        <taxon>Dehalococcoidia</taxon>
        <taxon>Dehalococcoidales</taxon>
        <taxon>Dehalococcoidaceae</taxon>
        <taxon>Dehalococcoides</taxon>
    </lineage>
</organism>
<dbReference type="HOGENOM" id="CLU_3403128_0_0_0"/>